<proteinExistence type="inferred from homology"/>
<evidence type="ECO:0000256" key="11">
    <source>
        <dbReference type="HAMAP-Rule" id="MF_00276"/>
    </source>
</evidence>
<dbReference type="InterPro" id="IPR003820">
    <property type="entry name" value="KdpC"/>
</dbReference>
<evidence type="ECO:0000256" key="3">
    <source>
        <dbReference type="ARBA" id="ARBA00022538"/>
    </source>
</evidence>
<organism evidence="12">
    <name type="scientific">Clostridium tertium</name>
    <dbReference type="NCBI Taxonomy" id="1559"/>
    <lineage>
        <taxon>Bacteria</taxon>
        <taxon>Bacillati</taxon>
        <taxon>Bacillota</taxon>
        <taxon>Clostridia</taxon>
        <taxon>Eubacteriales</taxon>
        <taxon>Clostridiaceae</taxon>
        <taxon>Clostridium</taxon>
    </lineage>
</organism>
<dbReference type="GO" id="GO:0008556">
    <property type="term" value="F:P-type potassium transmembrane transporter activity"/>
    <property type="evidence" value="ECO:0007669"/>
    <property type="project" value="InterPro"/>
</dbReference>
<feature type="transmembrane region" description="Helical" evidence="11">
    <location>
        <begin position="12"/>
        <end position="34"/>
    </location>
</feature>
<dbReference type="GO" id="GO:0005524">
    <property type="term" value="F:ATP binding"/>
    <property type="evidence" value="ECO:0007669"/>
    <property type="project" value="UniProtKB-UniRule"/>
</dbReference>
<dbReference type="NCBIfam" id="NF001454">
    <property type="entry name" value="PRK00315.1"/>
    <property type="match status" value="1"/>
</dbReference>
<evidence type="ECO:0000256" key="5">
    <source>
        <dbReference type="ARBA" id="ARBA00022741"/>
    </source>
</evidence>
<keyword evidence="4 11" id="KW-0812">Transmembrane</keyword>
<name>A0A6N3GV42_9CLOT</name>
<dbReference type="EMBL" id="CACRTO010000049">
    <property type="protein sequence ID" value="VYU68376.1"/>
    <property type="molecule type" value="Genomic_DNA"/>
</dbReference>
<gene>
    <name evidence="11 12" type="primary">kdpC</name>
    <name evidence="12" type="ORF">CTLFYP3_00133</name>
</gene>
<evidence type="ECO:0000256" key="8">
    <source>
        <dbReference type="ARBA" id="ARBA00022989"/>
    </source>
</evidence>
<keyword evidence="10 11" id="KW-0472">Membrane</keyword>
<comment type="function">
    <text evidence="11">Part of the high-affinity ATP-driven potassium transport (or Kdp) system, which catalyzes the hydrolysis of ATP coupled with the electrogenic transport of potassium into the cytoplasm. This subunit acts as a catalytic chaperone that increases the ATP-binding affinity of the ATP-hydrolyzing subunit KdpB by the formation of a transient KdpB/KdpC/ATP ternary complex.</text>
</comment>
<reference evidence="12" key="1">
    <citation type="submission" date="2019-11" db="EMBL/GenBank/DDBJ databases">
        <authorList>
            <person name="Feng L."/>
        </authorList>
    </citation>
    <scope>NUCLEOTIDE SEQUENCE</scope>
    <source>
        <strain evidence="12">CTertiumLFYP3</strain>
    </source>
</reference>
<dbReference type="GO" id="GO:0005886">
    <property type="term" value="C:plasma membrane"/>
    <property type="evidence" value="ECO:0007669"/>
    <property type="project" value="UniProtKB-SubCell"/>
</dbReference>
<keyword evidence="3 11" id="KW-0633">Potassium transport</keyword>
<evidence type="ECO:0000313" key="12">
    <source>
        <dbReference type="EMBL" id="VYU68376.1"/>
    </source>
</evidence>
<dbReference type="AlphaFoldDB" id="A0A6N3GV42"/>
<evidence type="ECO:0000256" key="1">
    <source>
        <dbReference type="ARBA" id="ARBA00022448"/>
    </source>
</evidence>
<keyword evidence="1 11" id="KW-0813">Transport</keyword>
<dbReference type="HAMAP" id="MF_00276">
    <property type="entry name" value="KdpC"/>
    <property type="match status" value="1"/>
</dbReference>
<keyword evidence="2 11" id="KW-1003">Cell membrane</keyword>
<dbReference type="Pfam" id="PF02669">
    <property type="entry name" value="KdpC"/>
    <property type="match status" value="1"/>
</dbReference>
<comment type="subcellular location">
    <subcellularLocation>
        <location evidence="11">Cell membrane</location>
        <topology evidence="11">Single-pass membrane protein</topology>
    </subcellularLocation>
</comment>
<dbReference type="PANTHER" id="PTHR30042">
    <property type="entry name" value="POTASSIUM-TRANSPORTING ATPASE C CHAIN"/>
    <property type="match status" value="1"/>
</dbReference>
<dbReference type="PANTHER" id="PTHR30042:SF2">
    <property type="entry name" value="POTASSIUM-TRANSPORTING ATPASE KDPC SUBUNIT"/>
    <property type="match status" value="1"/>
</dbReference>
<keyword evidence="8 11" id="KW-1133">Transmembrane helix</keyword>
<comment type="similarity">
    <text evidence="11">Belongs to the KdpC family.</text>
</comment>
<evidence type="ECO:0000256" key="10">
    <source>
        <dbReference type="ARBA" id="ARBA00023136"/>
    </source>
</evidence>
<evidence type="ECO:0000256" key="7">
    <source>
        <dbReference type="ARBA" id="ARBA00022958"/>
    </source>
</evidence>
<keyword evidence="6 11" id="KW-0067">ATP-binding</keyword>
<protein>
    <recommendedName>
        <fullName evidence="11">Potassium-transporting ATPase KdpC subunit</fullName>
    </recommendedName>
    <alternativeName>
        <fullName evidence="11">ATP phosphohydrolase [potassium-transporting] C chain</fullName>
    </alternativeName>
    <alternativeName>
        <fullName evidence="11">Potassium-binding and translocating subunit C</fullName>
    </alternativeName>
    <alternativeName>
        <fullName evidence="11">Potassium-translocating ATPase C chain</fullName>
    </alternativeName>
</protein>
<keyword evidence="5 11" id="KW-0547">Nucleotide-binding</keyword>
<dbReference type="GO" id="GO:0016787">
    <property type="term" value="F:hydrolase activity"/>
    <property type="evidence" value="ECO:0007669"/>
    <property type="project" value="UniProtKB-KW"/>
</dbReference>
<evidence type="ECO:0000256" key="4">
    <source>
        <dbReference type="ARBA" id="ARBA00022692"/>
    </source>
</evidence>
<keyword evidence="9 11" id="KW-0406">Ion transport</keyword>
<evidence type="ECO:0000256" key="2">
    <source>
        <dbReference type="ARBA" id="ARBA00022475"/>
    </source>
</evidence>
<keyword evidence="12" id="KW-0378">Hydrolase</keyword>
<evidence type="ECO:0000256" key="9">
    <source>
        <dbReference type="ARBA" id="ARBA00023065"/>
    </source>
</evidence>
<dbReference type="PIRSF" id="PIRSF001296">
    <property type="entry name" value="K_ATPase_KdpC"/>
    <property type="match status" value="1"/>
</dbReference>
<dbReference type="RefSeq" id="WP_156627921.1">
    <property type="nucleotide sequence ID" value="NZ_CACRTO010000049.1"/>
</dbReference>
<dbReference type="NCBIfam" id="TIGR00681">
    <property type="entry name" value="kdpC"/>
    <property type="match status" value="1"/>
</dbReference>
<keyword evidence="7 11" id="KW-0630">Potassium</keyword>
<evidence type="ECO:0000256" key="6">
    <source>
        <dbReference type="ARBA" id="ARBA00022840"/>
    </source>
</evidence>
<comment type="subunit">
    <text evidence="11">The system is composed of three essential subunits: KdpA, KdpB and KdpC.</text>
</comment>
<accession>A0A6N3GV42</accession>
<sequence>MKLLGKSAKFLLVFTIICGMVFPLFITGISQIFFKDKSNGSIIEINGTKYGSELLAQEFTSDKYLWGRIMNLDTSTFKNENGEVLLYSAPSNLSPASDEYKKLVEERVEKIQKANPEKGDEPIPVDLVTSSGSGLDPHISVAAADYQVDRIARERNMSKDEVESIIDKYTNNRFLGIFGEETVNVLQVNLALDGKLE</sequence>